<sequence length="91" mass="10496">MKNNFQSVQSVIRMQQLPAETQKSLFDRIAAMIAVHEQIYSRYQFAGVSTRYLIPAIVDTLGVRTETASLWIIRSRISASPLTTQRRWHCL</sequence>
<comment type="caution">
    <text evidence="2">The sequence shown here is derived from an EMBL/GenBank/DDBJ whole genome shotgun (WGS) entry which is preliminary data.</text>
</comment>
<dbReference type="GO" id="GO:0016301">
    <property type="term" value="F:kinase activity"/>
    <property type="evidence" value="ECO:0007669"/>
    <property type="project" value="UniProtKB-KW"/>
</dbReference>
<organism evidence="2 3">
    <name type="scientific">Pararhizobium capsulatum DSM 1112</name>
    <dbReference type="NCBI Taxonomy" id="1121113"/>
    <lineage>
        <taxon>Bacteria</taxon>
        <taxon>Pseudomonadati</taxon>
        <taxon>Pseudomonadota</taxon>
        <taxon>Alphaproteobacteria</taxon>
        <taxon>Hyphomicrobiales</taxon>
        <taxon>Rhizobiaceae</taxon>
        <taxon>Rhizobium/Agrobacterium group</taxon>
        <taxon>Pararhizobium</taxon>
    </lineage>
</organism>
<evidence type="ECO:0000313" key="3">
    <source>
        <dbReference type="Proteomes" id="UP001230207"/>
    </source>
</evidence>
<protein>
    <submittedName>
        <fullName evidence="2">Two-component sensor histidine kinase</fullName>
    </submittedName>
</protein>
<accession>A0ABU0BZ80</accession>
<dbReference type="EMBL" id="JAUSVF010000003">
    <property type="protein sequence ID" value="MDQ0323549.1"/>
    <property type="molecule type" value="Genomic_DNA"/>
</dbReference>
<name>A0ABU0BZ80_9HYPH</name>
<dbReference type="Pfam" id="PF07568">
    <property type="entry name" value="HisKA_2"/>
    <property type="match status" value="1"/>
</dbReference>
<keyword evidence="2" id="KW-0808">Transferase</keyword>
<evidence type="ECO:0000313" key="2">
    <source>
        <dbReference type="EMBL" id="MDQ0323549.1"/>
    </source>
</evidence>
<evidence type="ECO:0000259" key="1">
    <source>
        <dbReference type="Pfam" id="PF07568"/>
    </source>
</evidence>
<keyword evidence="3" id="KW-1185">Reference proteome</keyword>
<proteinExistence type="predicted"/>
<dbReference type="Proteomes" id="UP001230207">
    <property type="component" value="Unassembled WGS sequence"/>
</dbReference>
<reference evidence="2 3" key="1">
    <citation type="submission" date="2023-07" db="EMBL/GenBank/DDBJ databases">
        <title>Genomic Encyclopedia of Type Strains, Phase IV (KMG-IV): sequencing the most valuable type-strain genomes for metagenomic binning, comparative biology and taxonomic classification.</title>
        <authorList>
            <person name="Goeker M."/>
        </authorList>
    </citation>
    <scope>NUCLEOTIDE SEQUENCE [LARGE SCALE GENOMIC DNA]</scope>
    <source>
        <strain evidence="2 3">DSM 1112</strain>
    </source>
</reference>
<keyword evidence="2" id="KW-0418">Kinase</keyword>
<gene>
    <name evidence="2" type="ORF">QO002_005755</name>
</gene>
<dbReference type="InterPro" id="IPR011495">
    <property type="entry name" value="Sig_transdc_His_kin_sub2_dim/P"/>
</dbReference>
<feature type="domain" description="Signal transduction histidine kinase subgroup 2 dimerisation and phosphoacceptor" evidence="1">
    <location>
        <begin position="1"/>
        <end position="61"/>
    </location>
</feature>